<protein>
    <submittedName>
        <fullName evidence="6">TetR/AcrR family transcriptional regulator</fullName>
    </submittedName>
</protein>
<evidence type="ECO:0000256" key="2">
    <source>
        <dbReference type="ARBA" id="ARBA00023125"/>
    </source>
</evidence>
<dbReference type="InterPro" id="IPR023772">
    <property type="entry name" value="DNA-bd_HTH_TetR-type_CS"/>
</dbReference>
<name>A0ABW5RQ81_9BACI</name>
<feature type="DNA-binding region" description="H-T-H motif" evidence="4">
    <location>
        <begin position="25"/>
        <end position="44"/>
    </location>
</feature>
<dbReference type="InterPro" id="IPR001647">
    <property type="entry name" value="HTH_TetR"/>
</dbReference>
<dbReference type="PROSITE" id="PS01081">
    <property type="entry name" value="HTH_TETR_1"/>
    <property type="match status" value="1"/>
</dbReference>
<proteinExistence type="predicted"/>
<dbReference type="PANTHER" id="PTHR30055:SF234">
    <property type="entry name" value="HTH-TYPE TRANSCRIPTIONAL REGULATOR BETI"/>
    <property type="match status" value="1"/>
</dbReference>
<dbReference type="InterPro" id="IPR050109">
    <property type="entry name" value="HTH-type_TetR-like_transc_reg"/>
</dbReference>
<reference evidence="7" key="1">
    <citation type="journal article" date="2019" name="Int. J. Syst. Evol. Microbiol.">
        <title>The Global Catalogue of Microorganisms (GCM) 10K type strain sequencing project: providing services to taxonomists for standard genome sequencing and annotation.</title>
        <authorList>
            <consortium name="The Broad Institute Genomics Platform"/>
            <consortium name="The Broad Institute Genome Sequencing Center for Infectious Disease"/>
            <person name="Wu L."/>
            <person name="Ma J."/>
        </authorList>
    </citation>
    <scope>NUCLEOTIDE SEQUENCE [LARGE SCALE GENOMIC DNA]</scope>
    <source>
        <strain evidence="7">KCTC 3913</strain>
    </source>
</reference>
<keyword evidence="1" id="KW-0805">Transcription regulation</keyword>
<sequence>MTSKRKQIIDAAHRLFIAKGFHQTSIQDILNEAEISKGTFYNYFTSKNESLIAILEFVREEGNQKRREIAHGKAKDDEEVFIKQIAVRMNTNRQHNLVALFESVFSSKDADLKAYLKREHCVELEWIAKRLIEVFPLETDRYALDHAVILLGIIHHLLHGWTLGTSEEIETEKVIHFALARIKPIIEEQIQSEEVFFPENWLGLATREVETDTDKMIKQVVTQLEDLLKNDQREGEDISKKRDYIQFLLNEFQEEHPRLFLLESVLISLSHAFRESEDEQEVRKITENAWGIIEKLEKGNKL</sequence>
<dbReference type="Pfam" id="PF00440">
    <property type="entry name" value="TetR_N"/>
    <property type="match status" value="1"/>
</dbReference>
<evidence type="ECO:0000256" key="4">
    <source>
        <dbReference type="PROSITE-ProRule" id="PRU00335"/>
    </source>
</evidence>
<dbReference type="SUPFAM" id="SSF46689">
    <property type="entry name" value="Homeodomain-like"/>
    <property type="match status" value="1"/>
</dbReference>
<dbReference type="EMBL" id="JBHUMF010000015">
    <property type="protein sequence ID" value="MFD2680329.1"/>
    <property type="molecule type" value="Genomic_DNA"/>
</dbReference>
<keyword evidence="3" id="KW-0804">Transcription</keyword>
<evidence type="ECO:0000313" key="6">
    <source>
        <dbReference type="EMBL" id="MFD2680329.1"/>
    </source>
</evidence>
<dbReference type="Proteomes" id="UP001597506">
    <property type="component" value="Unassembled WGS sequence"/>
</dbReference>
<accession>A0ABW5RQ81</accession>
<keyword evidence="2 4" id="KW-0238">DNA-binding</keyword>
<evidence type="ECO:0000259" key="5">
    <source>
        <dbReference type="PROSITE" id="PS50977"/>
    </source>
</evidence>
<dbReference type="PRINTS" id="PR00455">
    <property type="entry name" value="HTHTETR"/>
</dbReference>
<dbReference type="PANTHER" id="PTHR30055">
    <property type="entry name" value="HTH-TYPE TRANSCRIPTIONAL REGULATOR RUTR"/>
    <property type="match status" value="1"/>
</dbReference>
<dbReference type="PROSITE" id="PS50977">
    <property type="entry name" value="HTH_TETR_2"/>
    <property type="match status" value="1"/>
</dbReference>
<gene>
    <name evidence="6" type="ORF">ACFSUL_06135</name>
</gene>
<keyword evidence="7" id="KW-1185">Reference proteome</keyword>
<dbReference type="InterPro" id="IPR009057">
    <property type="entry name" value="Homeodomain-like_sf"/>
</dbReference>
<feature type="domain" description="HTH tetR-type" evidence="5">
    <location>
        <begin position="2"/>
        <end position="62"/>
    </location>
</feature>
<organism evidence="6 7">
    <name type="scientific">Bacillus seohaeanensis</name>
    <dbReference type="NCBI Taxonomy" id="284580"/>
    <lineage>
        <taxon>Bacteria</taxon>
        <taxon>Bacillati</taxon>
        <taxon>Bacillota</taxon>
        <taxon>Bacilli</taxon>
        <taxon>Bacillales</taxon>
        <taxon>Bacillaceae</taxon>
        <taxon>Bacillus</taxon>
    </lineage>
</organism>
<evidence type="ECO:0000256" key="3">
    <source>
        <dbReference type="ARBA" id="ARBA00023163"/>
    </source>
</evidence>
<comment type="caution">
    <text evidence="6">The sequence shown here is derived from an EMBL/GenBank/DDBJ whole genome shotgun (WGS) entry which is preliminary data.</text>
</comment>
<dbReference type="Gene3D" id="1.10.357.10">
    <property type="entry name" value="Tetracycline Repressor, domain 2"/>
    <property type="match status" value="1"/>
</dbReference>
<dbReference type="RefSeq" id="WP_377933662.1">
    <property type="nucleotide sequence ID" value="NZ_JBHUMF010000015.1"/>
</dbReference>
<evidence type="ECO:0000256" key="1">
    <source>
        <dbReference type="ARBA" id="ARBA00023015"/>
    </source>
</evidence>
<evidence type="ECO:0000313" key="7">
    <source>
        <dbReference type="Proteomes" id="UP001597506"/>
    </source>
</evidence>